<dbReference type="HOGENOM" id="CLU_174115_0_0_12"/>
<gene>
    <name evidence="1" type="ORF">HMPREF9726_00762</name>
</gene>
<proteinExistence type="predicted"/>
<accession>A0A0E2E677</accession>
<evidence type="ECO:0008006" key="2">
    <source>
        <dbReference type="Google" id="ProtNLM"/>
    </source>
</evidence>
<name>A0A0E2E677_TREDN</name>
<reference evidence="1" key="1">
    <citation type="submission" date="2012-01" db="EMBL/GenBank/DDBJ databases">
        <title>The Genome Sequence of Treponema denticola H-22.</title>
        <authorList>
            <consortium name="The Broad Institute Genome Sequencing Platform"/>
            <person name="Earl A."/>
            <person name="Ward D."/>
            <person name="Feldgarden M."/>
            <person name="Gevers D."/>
            <person name="Blanton J.M."/>
            <person name="Fenno C.J."/>
            <person name="Baranova O.V."/>
            <person name="Mathney J."/>
            <person name="Dewhirst F.E."/>
            <person name="Izard J."/>
            <person name="Young S.K."/>
            <person name="Zeng Q."/>
            <person name="Gargeya S."/>
            <person name="Fitzgerald M."/>
            <person name="Haas B."/>
            <person name="Abouelleil A."/>
            <person name="Alvarado L."/>
            <person name="Arachchi H.M."/>
            <person name="Berlin A."/>
            <person name="Chapman S.B."/>
            <person name="Gearin G."/>
            <person name="Goldberg J."/>
            <person name="Griggs A."/>
            <person name="Gujja S."/>
            <person name="Hansen M."/>
            <person name="Heiman D."/>
            <person name="Howarth C."/>
            <person name="Larimer J."/>
            <person name="Lui A."/>
            <person name="MacDonald P.J.P."/>
            <person name="McCowen C."/>
            <person name="Montmayeur A."/>
            <person name="Murphy C."/>
            <person name="Neiman D."/>
            <person name="Pearson M."/>
            <person name="Priest M."/>
            <person name="Roberts A."/>
            <person name="Saif S."/>
            <person name="Shea T."/>
            <person name="Sisk P."/>
            <person name="Stolte C."/>
            <person name="Sykes S."/>
            <person name="Wortman J."/>
            <person name="Nusbaum C."/>
            <person name="Birren B."/>
        </authorList>
    </citation>
    <scope>NUCLEOTIDE SEQUENCE [LARGE SCALE GENOMIC DNA]</scope>
    <source>
        <strain evidence="1">H-22</strain>
    </source>
</reference>
<dbReference type="InterPro" id="IPR025528">
    <property type="entry name" value="BrnA_antitoxin"/>
</dbReference>
<evidence type="ECO:0000313" key="1">
    <source>
        <dbReference type="EMBL" id="EMB34996.1"/>
    </source>
</evidence>
<dbReference type="PATRIC" id="fig|999432.5.peg.790"/>
<sequence>MAIVTSVLHGNEKPTKEQIEEIRRAAKMPIVYDEDCPPLTKEQIKEFARIAKEQRKLRKKQVVAIRLSPETAEKVKALGKGYSSVLSRIIDEAFRNPELLQKCL</sequence>
<organism evidence="1">
    <name type="scientific">Treponema denticola H-22</name>
    <dbReference type="NCBI Taxonomy" id="999432"/>
    <lineage>
        <taxon>Bacteria</taxon>
        <taxon>Pseudomonadati</taxon>
        <taxon>Spirochaetota</taxon>
        <taxon>Spirochaetia</taxon>
        <taxon>Spirochaetales</taxon>
        <taxon>Treponemataceae</taxon>
        <taxon>Treponema</taxon>
    </lineage>
</organism>
<comment type="caution">
    <text evidence="1">The sequence shown here is derived from an EMBL/GenBank/DDBJ whole genome shotgun (WGS) entry which is preliminary data.</text>
</comment>
<dbReference type="RefSeq" id="WP_002679825.1">
    <property type="nucleotide sequence ID" value="NZ_CM001795.1"/>
</dbReference>
<dbReference type="Proteomes" id="UP000011705">
    <property type="component" value="Chromosome"/>
</dbReference>
<dbReference type="Pfam" id="PF14384">
    <property type="entry name" value="BrnA_antitoxin"/>
    <property type="match status" value="1"/>
</dbReference>
<dbReference type="AlphaFoldDB" id="A0A0E2E677"/>
<dbReference type="EMBL" id="AGDV01000006">
    <property type="protein sequence ID" value="EMB34996.1"/>
    <property type="molecule type" value="Genomic_DNA"/>
</dbReference>
<dbReference type="GeneID" id="2740644"/>
<protein>
    <recommendedName>
        <fullName evidence="2">Antitoxin</fullName>
    </recommendedName>
</protein>